<dbReference type="AlphaFoldDB" id="A0A1G2KG95"/>
<protein>
    <recommendedName>
        <fullName evidence="3">Zinc-binding domain-containing protein</fullName>
    </recommendedName>
</protein>
<evidence type="ECO:0008006" key="3">
    <source>
        <dbReference type="Google" id="ProtNLM"/>
    </source>
</evidence>
<accession>A0A1G2KG95</accession>
<evidence type="ECO:0000313" key="2">
    <source>
        <dbReference type="Proteomes" id="UP000179023"/>
    </source>
</evidence>
<reference evidence="1 2" key="1">
    <citation type="journal article" date="2016" name="Nat. Commun.">
        <title>Thousands of microbial genomes shed light on interconnected biogeochemical processes in an aquifer system.</title>
        <authorList>
            <person name="Anantharaman K."/>
            <person name="Brown C.T."/>
            <person name="Hug L.A."/>
            <person name="Sharon I."/>
            <person name="Castelle C.J."/>
            <person name="Probst A.J."/>
            <person name="Thomas B.C."/>
            <person name="Singh A."/>
            <person name="Wilkins M.J."/>
            <person name="Karaoz U."/>
            <person name="Brodie E.L."/>
            <person name="Williams K.H."/>
            <person name="Hubbard S.S."/>
            <person name="Banfield J.F."/>
        </authorList>
    </citation>
    <scope>NUCLEOTIDE SEQUENCE [LARGE SCALE GENOMIC DNA]</scope>
</reference>
<organism evidence="1 2">
    <name type="scientific">Candidatus Sungbacteria bacterium RIFCSPHIGHO2_02_FULL_47_11</name>
    <dbReference type="NCBI Taxonomy" id="1802270"/>
    <lineage>
        <taxon>Bacteria</taxon>
        <taxon>Candidatus Sungiibacteriota</taxon>
    </lineage>
</organism>
<dbReference type="STRING" id="1802270.A3C07_02655"/>
<proteinExistence type="predicted"/>
<sequence>MVLLEEGDTAYSANNFLSSTKIRSTSLTWFIAKSDMSEETRECQNCKQSFTVDEADFTFYEKIKVPPPTFCPECREIRRIAFRNERALYKRKCDLCGREVVARVSPDKPYPMYCKECWWSDNWDSLSYGREYDFSRPFFEQFKELLNSVPHISLFSTNTVNSDWVNQETDDRNCYLNVGGHYNEDSGYNTYELYGKNCFDNFWIFRSELCYENINCERCYRISFSRECSDCIDTFFSADCRNCTNIIGCAGLRNKQHYIFNKPYTKESYQGFLKQHPLSSRGAVRELQQQAEAVRLAKPHRFAYIIQSINASGHFITQSRNVRNCWNAEKVEDSKNLYIAAEVKDCYDATSQGASELTYECASGGGFRTSKFILYSMSGDPLKSIHSYDLEYGYGVVNSRNCFGCVAVRNKEYCILNTQYSKTDYAQLTSNMKQHMNDMPYTDKKGRIYKYGEFFPTELSPFGYNETVAQEYYPLTREGALEKGYQWSDYESGTKYEFSDYEIPDDIRDVKNDILEKVLKCEVSGKAYRIISMELEFYRTMGLPIPRRAPLQRHKDRMAKLLPRKSWKRQCQCAGAKSDNGVYTNTATHRHGHNHCIVEFETPYVPKRLEMVYCEQCYQSEVI</sequence>
<dbReference type="EMBL" id="MHQI01000064">
    <property type="protein sequence ID" value="OGZ98486.1"/>
    <property type="molecule type" value="Genomic_DNA"/>
</dbReference>
<comment type="caution">
    <text evidence="1">The sequence shown here is derived from an EMBL/GenBank/DDBJ whole genome shotgun (WGS) entry which is preliminary data.</text>
</comment>
<name>A0A1G2KG95_9BACT</name>
<gene>
    <name evidence="1" type="ORF">A3C07_02655</name>
</gene>
<evidence type="ECO:0000313" key="1">
    <source>
        <dbReference type="EMBL" id="OGZ98486.1"/>
    </source>
</evidence>
<dbReference type="Proteomes" id="UP000179023">
    <property type="component" value="Unassembled WGS sequence"/>
</dbReference>